<proteinExistence type="predicted"/>
<accession>A0A267GK66</accession>
<evidence type="ECO:0000313" key="2">
    <source>
        <dbReference type="EMBL" id="PAA86423.1"/>
    </source>
</evidence>
<evidence type="ECO:0008006" key="4">
    <source>
        <dbReference type="Google" id="ProtNLM"/>
    </source>
</evidence>
<sequence>MNAQIGSVKTDSNSKLPELFNRIEAISIKMTSATWHGSHGAATVLALMTAALCLTSVSSLTCYSCGVGLCSETFDASSTSQVISVGSSGCQLCYKAVDKTSKAISRYCVTNSQCPTIYNADVYCCSGRLCNSALRTGFSGASTQLFVGLLACVTLMLRLLT</sequence>
<feature type="transmembrane region" description="Helical" evidence="1">
    <location>
        <begin position="138"/>
        <end position="160"/>
    </location>
</feature>
<protein>
    <recommendedName>
        <fullName evidence="4">UPAR/Ly6 domain-containing protein</fullName>
    </recommendedName>
</protein>
<reference evidence="2 3" key="1">
    <citation type="submission" date="2017-06" db="EMBL/GenBank/DDBJ databases">
        <title>A platform for efficient transgenesis in Macrostomum lignano, a flatworm model organism for stem cell research.</title>
        <authorList>
            <person name="Berezikov E."/>
        </authorList>
    </citation>
    <scope>NUCLEOTIDE SEQUENCE [LARGE SCALE GENOMIC DNA]</scope>
    <source>
        <strain evidence="2">DV1</strain>
        <tissue evidence="2">Whole organism</tissue>
    </source>
</reference>
<keyword evidence="1" id="KW-0472">Membrane</keyword>
<keyword evidence="3" id="KW-1185">Reference proteome</keyword>
<evidence type="ECO:0000256" key="1">
    <source>
        <dbReference type="SAM" id="Phobius"/>
    </source>
</evidence>
<dbReference type="Proteomes" id="UP000215902">
    <property type="component" value="Unassembled WGS sequence"/>
</dbReference>
<comment type="caution">
    <text evidence="2">The sequence shown here is derived from an EMBL/GenBank/DDBJ whole genome shotgun (WGS) entry which is preliminary data.</text>
</comment>
<organism evidence="2 3">
    <name type="scientific">Macrostomum lignano</name>
    <dbReference type="NCBI Taxonomy" id="282301"/>
    <lineage>
        <taxon>Eukaryota</taxon>
        <taxon>Metazoa</taxon>
        <taxon>Spiralia</taxon>
        <taxon>Lophotrochozoa</taxon>
        <taxon>Platyhelminthes</taxon>
        <taxon>Rhabditophora</taxon>
        <taxon>Macrostomorpha</taxon>
        <taxon>Macrostomida</taxon>
        <taxon>Macrostomidae</taxon>
        <taxon>Macrostomum</taxon>
    </lineage>
</organism>
<evidence type="ECO:0000313" key="3">
    <source>
        <dbReference type="Proteomes" id="UP000215902"/>
    </source>
</evidence>
<gene>
    <name evidence="2" type="ORF">BOX15_Mlig028776g3</name>
</gene>
<keyword evidence="1" id="KW-0812">Transmembrane</keyword>
<name>A0A267GK66_9PLAT</name>
<dbReference type="AlphaFoldDB" id="A0A267GK66"/>
<keyword evidence="1" id="KW-1133">Transmembrane helix</keyword>
<dbReference type="EMBL" id="NIVC01000280">
    <property type="protein sequence ID" value="PAA86423.1"/>
    <property type="molecule type" value="Genomic_DNA"/>
</dbReference>